<evidence type="ECO:0000313" key="6">
    <source>
        <dbReference type="EMBL" id="QGQ94764.1"/>
    </source>
</evidence>
<sequence>MGSTMRALVWKELNRVEQESYWPTPDLKNQEIRVKIKAAGICITDIHMITGKLDFAKPPWILGHEMSGIIEQIGKDVTGWEVGERVIIDPVVSCGSCRYCLIGRKNMCAQGGELGTTYGSGGYGELVTVKPSNLYRLPDELSFAEGAMMEPLNCTLGAIDRVRNMVGSHVAVFGAGPAGLLFIQLAKAYGALTVTLIDIRDEPLALGLQLGADYVVNSSRTALIDYFAGKEIDVVVEASGSVQAVKACMEVVAPSGTVVLYGLNGSDQPSIPSDHIVAKDLTIVTCTSAPLLWDKGIRLVQGGKVNVKAIVTRQINFESAETVINELVEGKNSSTKTVMIYS</sequence>
<dbReference type="InterPro" id="IPR020843">
    <property type="entry name" value="ER"/>
</dbReference>
<dbReference type="KEGG" id="ppsc:EHS13_07655"/>
<protein>
    <recommendedName>
        <fullName evidence="5">Enoyl reductase (ER) domain-containing protein</fullName>
    </recommendedName>
</protein>
<feature type="domain" description="Enoyl reductase (ER)" evidence="5">
    <location>
        <begin position="3"/>
        <end position="339"/>
    </location>
</feature>
<dbReference type="GO" id="GO:0016491">
    <property type="term" value="F:oxidoreductase activity"/>
    <property type="evidence" value="ECO:0007669"/>
    <property type="project" value="UniProtKB-KW"/>
</dbReference>
<keyword evidence="7" id="KW-1185">Reference proteome</keyword>
<dbReference type="InterPro" id="IPR011032">
    <property type="entry name" value="GroES-like_sf"/>
</dbReference>
<dbReference type="EMBL" id="CP034235">
    <property type="protein sequence ID" value="QGQ94764.1"/>
    <property type="molecule type" value="Genomic_DNA"/>
</dbReference>
<reference evidence="7" key="1">
    <citation type="submission" date="2018-11" db="EMBL/GenBank/DDBJ databases">
        <title>Complete genome sequence of Paenibacillus sp. ML311-T8.</title>
        <authorList>
            <person name="Nam Y.-D."/>
            <person name="Kang J."/>
            <person name="Chung W.-H."/>
            <person name="Park Y.S."/>
        </authorList>
    </citation>
    <scope>NUCLEOTIDE SEQUENCE [LARGE SCALE GENOMIC DNA]</scope>
    <source>
        <strain evidence="7">ML311-T8</strain>
    </source>
</reference>
<dbReference type="Pfam" id="PF08240">
    <property type="entry name" value="ADH_N"/>
    <property type="match status" value="1"/>
</dbReference>
<evidence type="ECO:0000256" key="2">
    <source>
        <dbReference type="ARBA" id="ARBA00022833"/>
    </source>
</evidence>
<evidence type="ECO:0000259" key="5">
    <source>
        <dbReference type="SMART" id="SM00829"/>
    </source>
</evidence>
<dbReference type="PANTHER" id="PTHR43401:SF2">
    <property type="entry name" value="L-THREONINE 3-DEHYDROGENASE"/>
    <property type="match status" value="1"/>
</dbReference>
<dbReference type="InterPro" id="IPR013149">
    <property type="entry name" value="ADH-like_C"/>
</dbReference>
<dbReference type="PANTHER" id="PTHR43401">
    <property type="entry name" value="L-THREONINE 3-DEHYDROGENASE"/>
    <property type="match status" value="1"/>
</dbReference>
<dbReference type="InterPro" id="IPR036291">
    <property type="entry name" value="NAD(P)-bd_dom_sf"/>
</dbReference>
<evidence type="ECO:0000256" key="4">
    <source>
        <dbReference type="RuleBase" id="RU361277"/>
    </source>
</evidence>
<dbReference type="Proteomes" id="UP000426246">
    <property type="component" value="Chromosome"/>
</dbReference>
<dbReference type="InterPro" id="IPR013154">
    <property type="entry name" value="ADH-like_N"/>
</dbReference>
<evidence type="ECO:0000313" key="7">
    <source>
        <dbReference type="Proteomes" id="UP000426246"/>
    </source>
</evidence>
<dbReference type="OrthoDB" id="9777057at2"/>
<dbReference type="SUPFAM" id="SSF50129">
    <property type="entry name" value="GroES-like"/>
    <property type="match status" value="1"/>
</dbReference>
<dbReference type="RefSeq" id="WP_155699772.1">
    <property type="nucleotide sequence ID" value="NZ_CP034235.1"/>
</dbReference>
<keyword evidence="1 4" id="KW-0479">Metal-binding</keyword>
<comment type="similarity">
    <text evidence="4">Belongs to the zinc-containing alcohol dehydrogenase family.</text>
</comment>
<dbReference type="SMART" id="SM00829">
    <property type="entry name" value="PKS_ER"/>
    <property type="match status" value="1"/>
</dbReference>
<dbReference type="InterPro" id="IPR050129">
    <property type="entry name" value="Zn_alcohol_dh"/>
</dbReference>
<proteinExistence type="inferred from homology"/>
<dbReference type="PROSITE" id="PS00059">
    <property type="entry name" value="ADH_ZINC"/>
    <property type="match status" value="1"/>
</dbReference>
<dbReference type="InterPro" id="IPR002328">
    <property type="entry name" value="ADH_Zn_CS"/>
</dbReference>
<gene>
    <name evidence="6" type="ORF">EHS13_07655</name>
</gene>
<organism evidence="6 7">
    <name type="scientific">Paenibacillus psychroresistens</name>
    <dbReference type="NCBI Taxonomy" id="1778678"/>
    <lineage>
        <taxon>Bacteria</taxon>
        <taxon>Bacillati</taxon>
        <taxon>Bacillota</taxon>
        <taxon>Bacilli</taxon>
        <taxon>Bacillales</taxon>
        <taxon>Paenibacillaceae</taxon>
        <taxon>Paenibacillus</taxon>
    </lineage>
</organism>
<keyword evidence="3" id="KW-0560">Oxidoreductase</keyword>
<evidence type="ECO:0000256" key="3">
    <source>
        <dbReference type="ARBA" id="ARBA00023002"/>
    </source>
</evidence>
<dbReference type="Pfam" id="PF00107">
    <property type="entry name" value="ADH_zinc_N"/>
    <property type="match status" value="1"/>
</dbReference>
<dbReference type="SUPFAM" id="SSF51735">
    <property type="entry name" value="NAD(P)-binding Rossmann-fold domains"/>
    <property type="match status" value="1"/>
</dbReference>
<accession>A0A6B8RGB3</accession>
<dbReference type="Gene3D" id="3.40.50.720">
    <property type="entry name" value="NAD(P)-binding Rossmann-like Domain"/>
    <property type="match status" value="1"/>
</dbReference>
<comment type="cofactor">
    <cofactor evidence="4">
        <name>Zn(2+)</name>
        <dbReference type="ChEBI" id="CHEBI:29105"/>
    </cofactor>
</comment>
<keyword evidence="2 4" id="KW-0862">Zinc</keyword>
<dbReference type="AlphaFoldDB" id="A0A6B8RGB3"/>
<dbReference type="Gene3D" id="3.90.180.10">
    <property type="entry name" value="Medium-chain alcohol dehydrogenases, catalytic domain"/>
    <property type="match status" value="1"/>
</dbReference>
<evidence type="ECO:0000256" key="1">
    <source>
        <dbReference type="ARBA" id="ARBA00022723"/>
    </source>
</evidence>
<name>A0A6B8RGB3_9BACL</name>
<dbReference type="GO" id="GO:0008270">
    <property type="term" value="F:zinc ion binding"/>
    <property type="evidence" value="ECO:0007669"/>
    <property type="project" value="InterPro"/>
</dbReference>